<name>A0AAN4VYS2_9BACT</name>
<evidence type="ECO:0000313" key="2">
    <source>
        <dbReference type="Proteomes" id="UP001310022"/>
    </source>
</evidence>
<dbReference type="Pfam" id="PF04244">
    <property type="entry name" value="DPRP"/>
    <property type="match status" value="1"/>
</dbReference>
<proteinExistence type="predicted"/>
<reference evidence="1 2" key="1">
    <citation type="submission" date="2021-12" db="EMBL/GenBank/DDBJ databases">
        <title>Genome sequencing of bacteria with rrn-lacking chromosome and rrn-plasmid.</title>
        <authorList>
            <person name="Anda M."/>
            <person name="Iwasaki W."/>
        </authorList>
    </citation>
    <scope>NUCLEOTIDE SEQUENCE [LARGE SCALE GENOMIC DNA]</scope>
    <source>
        <strain evidence="1 2">NBRC 15940</strain>
    </source>
</reference>
<dbReference type="RefSeq" id="WP_338237813.1">
    <property type="nucleotide sequence ID" value="NZ_BQKE01000002.1"/>
</dbReference>
<gene>
    <name evidence="1" type="ORF">PEDI_30930</name>
</gene>
<dbReference type="InterPro" id="IPR007357">
    <property type="entry name" value="PhrB-like"/>
</dbReference>
<dbReference type="Gene3D" id="1.25.40.80">
    <property type="match status" value="1"/>
</dbReference>
<dbReference type="InterPro" id="IPR014729">
    <property type="entry name" value="Rossmann-like_a/b/a_fold"/>
</dbReference>
<dbReference type="Gene3D" id="1.10.579.10">
    <property type="entry name" value="DNA Cyclobutane Dipyrimidine Photolyase, subunit A, domain 3"/>
    <property type="match status" value="1"/>
</dbReference>
<dbReference type="Gene3D" id="1.10.10.1710">
    <property type="entry name" value="Deoxyribodipyrimidine photolyase-related"/>
    <property type="match status" value="1"/>
</dbReference>
<keyword evidence="2" id="KW-1185">Reference proteome</keyword>
<sequence length="498" mass="58919">MQKIGLLFPHQLYENHQVITANTEILLIEEFLFFRQYAFHQHKLIFHRASMKAYADFLEASGKNVRYVEAMEAKADIRKLIPQLAKEGLGEVQVIFPNDDWLLRRIQKACTSADLQLRIYEEDGFLTSRQGLESFFGPEKKRYFHHEFYQQQRQGLEVLMQPDGQPQFGKWSLDEENRKKYPKKKQAPAVHFPPDSPYYQEAQEYVARHFADCPGKAPAKIRYPVTFEQAQDWWHQFLEFRFSEFGPYEDAMVSKEWLLHHSLLSPLLNVNLLQPQQIMDQALGFAKDNQIAPASIEGFVRQLIGWREFIRGMYLFHGRQERSRNFWNFKRKIPASFYEGTTGIIPLDLTIKKVLDTGYCHHIERLMVLGNFMLLCEFDPDEVYRWFMELFIDAYDWVMVPNVYGMSQFADGGMMATKPYISSSNYLRKMGDFPRGEWEEIWDGLFWRFLVAHQPYFKKSPRMNMLLKTFMKKTAKDQSGKIKLGEDFLKMLDQNQSK</sequence>
<dbReference type="Proteomes" id="UP001310022">
    <property type="component" value="Unassembled WGS sequence"/>
</dbReference>
<dbReference type="PANTHER" id="PTHR38657">
    <property type="entry name" value="SLR1343 PROTEIN"/>
    <property type="match status" value="1"/>
</dbReference>
<evidence type="ECO:0000313" key="1">
    <source>
        <dbReference type="EMBL" id="GJM62541.1"/>
    </source>
</evidence>
<dbReference type="EMBL" id="BQKE01000002">
    <property type="protein sequence ID" value="GJM62541.1"/>
    <property type="molecule type" value="Genomic_DNA"/>
</dbReference>
<dbReference type="InterPro" id="IPR052551">
    <property type="entry name" value="UV-DNA_repair_photolyase"/>
</dbReference>
<organism evidence="1 2">
    <name type="scientific">Persicobacter diffluens</name>
    <dbReference type="NCBI Taxonomy" id="981"/>
    <lineage>
        <taxon>Bacteria</taxon>
        <taxon>Pseudomonadati</taxon>
        <taxon>Bacteroidota</taxon>
        <taxon>Cytophagia</taxon>
        <taxon>Cytophagales</taxon>
        <taxon>Persicobacteraceae</taxon>
        <taxon>Persicobacter</taxon>
    </lineage>
</organism>
<comment type="caution">
    <text evidence="1">The sequence shown here is derived from an EMBL/GenBank/DDBJ whole genome shotgun (WGS) entry which is preliminary data.</text>
</comment>
<dbReference type="InterPro" id="IPR036134">
    <property type="entry name" value="Crypto/Photolyase_FAD-like_sf"/>
</dbReference>
<dbReference type="AlphaFoldDB" id="A0AAN4VYS2"/>
<dbReference type="Gene3D" id="3.40.50.620">
    <property type="entry name" value="HUPs"/>
    <property type="match status" value="1"/>
</dbReference>
<dbReference type="PANTHER" id="PTHR38657:SF1">
    <property type="entry name" value="SLR1343 PROTEIN"/>
    <property type="match status" value="1"/>
</dbReference>
<dbReference type="SUPFAM" id="SSF48173">
    <property type="entry name" value="Cryptochrome/photolyase FAD-binding domain"/>
    <property type="match status" value="1"/>
</dbReference>
<protein>
    <submittedName>
        <fullName evidence="1">Cryptochrome/photolyase family protein</fullName>
    </submittedName>
</protein>
<accession>A0AAN4VYS2</accession>